<gene>
    <name evidence="2" type="ORF">SJI18_18725</name>
</gene>
<proteinExistence type="predicted"/>
<keyword evidence="3" id="KW-1185">Reference proteome</keyword>
<sequence length="147" mass="16701">MDSFNFEPTRSVNIDMREQKERMKRITDQMDERNREKNNRDIENNENLKQIVQYNKLLTELNEKMLGKMSSANGTLSDVLNSVGGNSQRLEVVGIQQNEKLDELKAILESNAPDKSNKILSYFSGLSGTLGVEMLATYIKIKLGVNS</sequence>
<dbReference type="EMBL" id="JAZHFS010000021">
    <property type="protein sequence ID" value="MEF2114335.1"/>
    <property type="molecule type" value="Genomic_DNA"/>
</dbReference>
<dbReference type="Proteomes" id="UP001498469">
    <property type="component" value="Unassembled WGS sequence"/>
</dbReference>
<accession>A0ABU7UV63</accession>
<evidence type="ECO:0000313" key="2">
    <source>
        <dbReference type="EMBL" id="MEF2114335.1"/>
    </source>
</evidence>
<comment type="caution">
    <text evidence="2">The sequence shown here is derived from an EMBL/GenBank/DDBJ whole genome shotgun (WGS) entry which is preliminary data.</text>
</comment>
<dbReference type="RefSeq" id="WP_216256042.1">
    <property type="nucleotide sequence ID" value="NZ_JAZHFS010000021.1"/>
</dbReference>
<evidence type="ECO:0000256" key="1">
    <source>
        <dbReference type="SAM" id="MobiDB-lite"/>
    </source>
</evidence>
<organism evidence="2 3">
    <name type="scientific">Clostridium frigoriphilum</name>
    <dbReference type="NCBI Taxonomy" id="443253"/>
    <lineage>
        <taxon>Bacteria</taxon>
        <taxon>Bacillati</taxon>
        <taxon>Bacillota</taxon>
        <taxon>Clostridia</taxon>
        <taxon>Eubacteriales</taxon>
        <taxon>Clostridiaceae</taxon>
        <taxon>Clostridium</taxon>
    </lineage>
</organism>
<feature type="compositionally biased region" description="Polar residues" evidence="1">
    <location>
        <begin position="1"/>
        <end position="12"/>
    </location>
</feature>
<feature type="region of interest" description="Disordered" evidence="1">
    <location>
        <begin position="1"/>
        <end position="20"/>
    </location>
</feature>
<evidence type="ECO:0000313" key="3">
    <source>
        <dbReference type="Proteomes" id="UP001498469"/>
    </source>
</evidence>
<protein>
    <submittedName>
        <fullName evidence="2">Uncharacterized protein</fullName>
    </submittedName>
</protein>
<name>A0ABU7UV63_9CLOT</name>
<reference evidence="2 3" key="1">
    <citation type="submission" date="2023-11" db="EMBL/GenBank/DDBJ databases">
        <title>Draft genome sequence of a psychrophilic Clostridium strain from permafrost water brine.</title>
        <authorList>
            <person name="Shcherbakova V.A."/>
            <person name="Trubitsyn V.E."/>
            <person name="Zakharyuk A.G."/>
        </authorList>
    </citation>
    <scope>NUCLEOTIDE SEQUENCE [LARGE SCALE GENOMIC DNA]</scope>
    <source>
        <strain evidence="2 3">14F</strain>
    </source>
</reference>